<dbReference type="AlphaFoldDB" id="A0A7Y9XYD0"/>
<feature type="domain" description="Superoxide dismutase copper/zinc binding" evidence="3">
    <location>
        <begin position="47"/>
        <end position="177"/>
    </location>
</feature>
<keyword evidence="4" id="KW-0560">Oxidoreductase</keyword>
<accession>A0A7Y9XYD0</accession>
<dbReference type="Gene3D" id="2.60.40.200">
    <property type="entry name" value="Superoxide dismutase, copper/zinc binding domain"/>
    <property type="match status" value="1"/>
</dbReference>
<organism evidence="4 5">
    <name type="scientific">Novosphingobium marinum</name>
    <dbReference type="NCBI Taxonomy" id="1514948"/>
    <lineage>
        <taxon>Bacteria</taxon>
        <taxon>Pseudomonadati</taxon>
        <taxon>Pseudomonadota</taxon>
        <taxon>Alphaproteobacteria</taxon>
        <taxon>Sphingomonadales</taxon>
        <taxon>Sphingomonadaceae</taxon>
        <taxon>Novosphingobium</taxon>
    </lineage>
</organism>
<dbReference type="PANTHER" id="PTHR10003">
    <property type="entry name" value="SUPEROXIDE DISMUTASE CU-ZN -RELATED"/>
    <property type="match status" value="1"/>
</dbReference>
<protein>
    <submittedName>
        <fullName evidence="4">Cu-Zn family superoxide dismutase</fullName>
        <ecNumber evidence="4">1.15.1.1</ecNumber>
    </submittedName>
</protein>
<dbReference type="GO" id="GO:0004784">
    <property type="term" value="F:superoxide dismutase activity"/>
    <property type="evidence" value="ECO:0007669"/>
    <property type="project" value="UniProtKB-EC"/>
</dbReference>
<keyword evidence="5" id="KW-1185">Reference proteome</keyword>
<dbReference type="InterPro" id="IPR024134">
    <property type="entry name" value="SOD_Cu/Zn_/chaperone"/>
</dbReference>
<dbReference type="CDD" id="cd00305">
    <property type="entry name" value="Cu-Zn_Superoxide_Dismutase"/>
    <property type="match status" value="1"/>
</dbReference>
<feature type="signal peptide" evidence="2">
    <location>
        <begin position="1"/>
        <end position="24"/>
    </location>
</feature>
<dbReference type="SUPFAM" id="SSF49329">
    <property type="entry name" value="Cu,Zn superoxide dismutase-like"/>
    <property type="match status" value="1"/>
</dbReference>
<dbReference type="RefSeq" id="WP_229735695.1">
    <property type="nucleotide sequence ID" value="NZ_BMGF01000010.1"/>
</dbReference>
<name>A0A7Y9XYD0_9SPHN</name>
<dbReference type="Pfam" id="PF00080">
    <property type="entry name" value="Sod_Cu"/>
    <property type="match status" value="1"/>
</dbReference>
<evidence type="ECO:0000259" key="3">
    <source>
        <dbReference type="Pfam" id="PF00080"/>
    </source>
</evidence>
<dbReference type="InterPro" id="IPR001424">
    <property type="entry name" value="SOD_Cu_Zn_dom"/>
</dbReference>
<keyword evidence="2" id="KW-0732">Signal</keyword>
<sequence>MTRAFMAATTLALGTALAAQPALADHHETMEKSVSADILDANGRNVGMVTLVQTPNGVLISATASGMPEGEHGFHIHETGRCDAGQGFSTAGGHYAPRGAGHGFKEAGGPHAGDMPNQFVGSDGTLRAHVVNDRITLESGFSSLMDADGSALVIHAGADDYMSQPSGDAGNRLACAVLAAPK</sequence>
<reference evidence="4 5" key="1">
    <citation type="submission" date="2020-07" db="EMBL/GenBank/DDBJ databases">
        <title>Genomic Encyclopedia of Type Strains, Phase IV (KMG-IV): sequencing the most valuable type-strain genomes for metagenomic binning, comparative biology and taxonomic classification.</title>
        <authorList>
            <person name="Goeker M."/>
        </authorList>
    </citation>
    <scope>NUCLEOTIDE SEQUENCE [LARGE SCALE GENOMIC DNA]</scope>
    <source>
        <strain evidence="4 5">DSM 29043</strain>
    </source>
</reference>
<evidence type="ECO:0000256" key="2">
    <source>
        <dbReference type="SAM" id="SignalP"/>
    </source>
</evidence>
<dbReference type="EC" id="1.15.1.1" evidence="4"/>
<dbReference type="InterPro" id="IPR036423">
    <property type="entry name" value="SOD-like_Cu/Zn_dom_sf"/>
</dbReference>
<comment type="caution">
    <text evidence="4">The sequence shown here is derived from an EMBL/GenBank/DDBJ whole genome shotgun (WGS) entry which is preliminary data.</text>
</comment>
<dbReference type="GO" id="GO:0005507">
    <property type="term" value="F:copper ion binding"/>
    <property type="evidence" value="ECO:0007669"/>
    <property type="project" value="InterPro"/>
</dbReference>
<comment type="similarity">
    <text evidence="1">Belongs to the Cu-Zn superoxide dismutase family.</text>
</comment>
<proteinExistence type="inferred from homology"/>
<feature type="chain" id="PRO_5030764369" evidence="2">
    <location>
        <begin position="25"/>
        <end position="182"/>
    </location>
</feature>
<evidence type="ECO:0000313" key="5">
    <source>
        <dbReference type="Proteomes" id="UP000522081"/>
    </source>
</evidence>
<evidence type="ECO:0000313" key="4">
    <source>
        <dbReference type="EMBL" id="NYH96867.1"/>
    </source>
</evidence>
<dbReference type="Proteomes" id="UP000522081">
    <property type="component" value="Unassembled WGS sequence"/>
</dbReference>
<evidence type="ECO:0000256" key="1">
    <source>
        <dbReference type="ARBA" id="ARBA00010457"/>
    </source>
</evidence>
<gene>
    <name evidence="4" type="ORF">FHS75_003218</name>
</gene>
<dbReference type="EMBL" id="JACBZF010000008">
    <property type="protein sequence ID" value="NYH96867.1"/>
    <property type="molecule type" value="Genomic_DNA"/>
</dbReference>